<sequence>MIGTAVLAFIAGFWVGNGLPYYTAGSTGEGASPSPFPKLPAVNVAIGCAMIAVGAVVWSFADVAAHPVAAYSAGLLGALAVGLIHARLWRRDPWGRRGRRAAEAAGTAG</sequence>
<comment type="caution">
    <text evidence="2">The sequence shown here is derived from an EMBL/GenBank/DDBJ whole genome shotgun (WGS) entry which is preliminary data.</text>
</comment>
<keyword evidence="1" id="KW-0812">Transmembrane</keyword>
<dbReference type="OrthoDB" id="8084250at2"/>
<protein>
    <submittedName>
        <fullName evidence="2">Uncharacterized protein</fullName>
    </submittedName>
</protein>
<keyword evidence="3" id="KW-1185">Reference proteome</keyword>
<reference evidence="2 3" key="1">
    <citation type="submission" date="2018-03" db="EMBL/GenBank/DDBJ databases">
        <title>Genomic Encyclopedia of Archaeal and Bacterial Type Strains, Phase II (KMG-II): from individual species to whole genera.</title>
        <authorList>
            <person name="Goeker M."/>
        </authorList>
    </citation>
    <scope>NUCLEOTIDE SEQUENCE [LARGE SCALE GENOMIC DNA]</scope>
    <source>
        <strain evidence="2 3">DSM 45601</strain>
    </source>
</reference>
<evidence type="ECO:0000313" key="3">
    <source>
        <dbReference type="Proteomes" id="UP000237846"/>
    </source>
</evidence>
<proteinExistence type="predicted"/>
<feature type="transmembrane region" description="Helical" evidence="1">
    <location>
        <begin position="68"/>
        <end position="89"/>
    </location>
</feature>
<dbReference type="RefSeq" id="WP_106237474.1">
    <property type="nucleotide sequence ID" value="NZ_PVZC01000001.1"/>
</dbReference>
<dbReference type="EMBL" id="PVZC01000001">
    <property type="protein sequence ID" value="PRY01558.1"/>
    <property type="molecule type" value="Genomic_DNA"/>
</dbReference>
<dbReference type="Proteomes" id="UP000237846">
    <property type="component" value="Unassembled WGS sequence"/>
</dbReference>
<gene>
    <name evidence="2" type="ORF">CLV72_101141</name>
</gene>
<dbReference type="AlphaFoldDB" id="A0A2T0QCD2"/>
<name>A0A2T0QCD2_9ACTN</name>
<evidence type="ECO:0000256" key="1">
    <source>
        <dbReference type="SAM" id="Phobius"/>
    </source>
</evidence>
<keyword evidence="1" id="KW-1133">Transmembrane helix</keyword>
<organism evidence="2 3">
    <name type="scientific">Allonocardiopsis opalescens</name>
    <dbReference type="NCBI Taxonomy" id="1144618"/>
    <lineage>
        <taxon>Bacteria</taxon>
        <taxon>Bacillati</taxon>
        <taxon>Actinomycetota</taxon>
        <taxon>Actinomycetes</taxon>
        <taxon>Streptosporangiales</taxon>
        <taxon>Allonocardiopsis</taxon>
    </lineage>
</organism>
<evidence type="ECO:0000313" key="2">
    <source>
        <dbReference type="EMBL" id="PRY01558.1"/>
    </source>
</evidence>
<feature type="transmembrane region" description="Helical" evidence="1">
    <location>
        <begin position="42"/>
        <end position="61"/>
    </location>
</feature>
<accession>A0A2T0QCD2</accession>
<keyword evidence="1" id="KW-0472">Membrane</keyword>